<reference evidence="2" key="1">
    <citation type="submission" date="2021-09" db="EMBL/GenBank/DDBJ databases">
        <authorList>
            <consortium name="AG Swart"/>
            <person name="Singh M."/>
            <person name="Singh A."/>
            <person name="Seah K."/>
            <person name="Emmerich C."/>
        </authorList>
    </citation>
    <scope>NUCLEOTIDE SEQUENCE</scope>
    <source>
        <strain evidence="2">ATCC30299</strain>
    </source>
</reference>
<keyword evidence="3" id="KW-1185">Reference proteome</keyword>
<gene>
    <name evidence="2" type="ORF">BSTOLATCC_MIC22275</name>
</gene>
<accession>A0AAU9J3N6</accession>
<evidence type="ECO:0000313" key="2">
    <source>
        <dbReference type="EMBL" id="CAG9318916.1"/>
    </source>
</evidence>
<dbReference type="Proteomes" id="UP001162131">
    <property type="component" value="Unassembled WGS sequence"/>
</dbReference>
<evidence type="ECO:0000313" key="3">
    <source>
        <dbReference type="Proteomes" id="UP001162131"/>
    </source>
</evidence>
<sequence>MSNLEQRYPSLQLRGSTASYSHKSPDSHLVPFLLRNSNESDTSRSNDSESHLIREWVIKNPNVYKILQEKSNYPSSKSSLNISKAGKGASISNHLENSSQISEISGVLESGFLDKPDEPFCTYPNCLERAEFICKCTDKSNLI</sequence>
<feature type="region of interest" description="Disordered" evidence="1">
    <location>
        <begin position="1"/>
        <end position="25"/>
    </location>
</feature>
<proteinExistence type="predicted"/>
<feature type="compositionally biased region" description="Polar residues" evidence="1">
    <location>
        <begin position="13"/>
        <end position="22"/>
    </location>
</feature>
<dbReference type="EMBL" id="CAJZBQ010000021">
    <property type="protein sequence ID" value="CAG9318916.1"/>
    <property type="molecule type" value="Genomic_DNA"/>
</dbReference>
<evidence type="ECO:0000256" key="1">
    <source>
        <dbReference type="SAM" id="MobiDB-lite"/>
    </source>
</evidence>
<name>A0AAU9J3N6_9CILI</name>
<comment type="caution">
    <text evidence="2">The sequence shown here is derived from an EMBL/GenBank/DDBJ whole genome shotgun (WGS) entry which is preliminary data.</text>
</comment>
<dbReference type="AlphaFoldDB" id="A0AAU9J3N6"/>
<protein>
    <submittedName>
        <fullName evidence="2">Uncharacterized protein</fullName>
    </submittedName>
</protein>
<organism evidence="2 3">
    <name type="scientific">Blepharisma stoltei</name>
    <dbReference type="NCBI Taxonomy" id="1481888"/>
    <lineage>
        <taxon>Eukaryota</taxon>
        <taxon>Sar</taxon>
        <taxon>Alveolata</taxon>
        <taxon>Ciliophora</taxon>
        <taxon>Postciliodesmatophora</taxon>
        <taxon>Heterotrichea</taxon>
        <taxon>Heterotrichida</taxon>
        <taxon>Blepharismidae</taxon>
        <taxon>Blepharisma</taxon>
    </lineage>
</organism>